<dbReference type="PANTHER" id="PTHR30595:SF6">
    <property type="entry name" value="SCHLAFEN ALBA-2 DOMAIN-CONTAINING PROTEIN"/>
    <property type="match status" value="1"/>
</dbReference>
<dbReference type="EMBL" id="CP034171">
    <property type="protein sequence ID" value="AZI20146.1"/>
    <property type="molecule type" value="Genomic_DNA"/>
</dbReference>
<dbReference type="Gene3D" id="3.30.565.60">
    <property type="match status" value="1"/>
</dbReference>
<dbReference type="Proteomes" id="UP000282297">
    <property type="component" value="Chromosome"/>
</dbReference>
<name>A0A3G8WWK6_9FLAO</name>
<dbReference type="PANTHER" id="PTHR30595">
    <property type="entry name" value="GLPR-RELATED TRANSCRIPTIONAL REPRESSOR"/>
    <property type="match status" value="1"/>
</dbReference>
<evidence type="ECO:0000256" key="1">
    <source>
        <dbReference type="SAM" id="MobiDB-lite"/>
    </source>
</evidence>
<proteinExistence type="predicted"/>
<dbReference type="Pfam" id="PF04326">
    <property type="entry name" value="SLFN_AlbA_2"/>
    <property type="match status" value="1"/>
</dbReference>
<evidence type="ECO:0000259" key="2">
    <source>
        <dbReference type="Pfam" id="PF04326"/>
    </source>
</evidence>
<reference evidence="4" key="1">
    <citation type="submission" date="2018-11" db="EMBL/GenBank/DDBJ databases">
        <title>Proposal to divide the Flavobacteriaceae and reorganize its genera based on Amino Acid Identity values calculated from whole genome sequences.</title>
        <authorList>
            <person name="Nicholson A.C."/>
            <person name="Gulvik C.A."/>
            <person name="Whitney A.M."/>
            <person name="Humrighouse B.W."/>
            <person name="Bell M."/>
            <person name="Holmes B."/>
            <person name="Steigerwalt A.B."/>
            <person name="Villarma A."/>
            <person name="Sheth M."/>
            <person name="Batra D."/>
            <person name="Pryor J."/>
            <person name="Bernardet J.-F."/>
            <person name="Hugo C."/>
            <person name="Kampfer P."/>
            <person name="Newman J.D."/>
            <person name="McQuiston J.R."/>
        </authorList>
    </citation>
    <scope>NUCLEOTIDE SEQUENCE [LARGE SCALE GENOMIC DNA]</scope>
    <source>
        <strain evidence="4">H4753</strain>
    </source>
</reference>
<dbReference type="AlphaFoldDB" id="A0A3G8WWK6"/>
<feature type="domain" description="Schlafen AlbA-2" evidence="2">
    <location>
        <begin position="33"/>
        <end position="155"/>
    </location>
</feature>
<accession>A0A3G8WWK6</accession>
<sequence length="632" mass="73241">MMKQKQLNLFDFDDYQSIFALIENEFLPQEYFEIEYKSAQGGFPKEFWKTYSAFANTNTGFIILGIAERKNEFVIEGLDEETINKYKKQFWDDCNNPNTVSINLLENSDIRTLEILDKKVLVFRIPFAKRTERPVHLNRNPFGNTYKRNHEGDYRCSDDEVKRMIADSSGELKRDSIILENFSVDDFDPVSVRQYRQLFTSTNSAHPWNALEDHEFFKRIGAFRKERRSGKEGVTIAGLMMFGKGESIAEQDVVPNFFPDFRENLSADENIRWTDRIYPDGTWENNLLQFYLKVWPKLSSTLPRPFQLKNDERIDDTPTHIALREAFVNALVHTDYSLSGNIIVQLDTERFVFSNPGTLLVSIAQYYEGGISECRNPALQKMFMMIGRAEKAGSGVDKIMSGWNFAHWRRPFLELENQPDRVKLTLPMFRVLPDKVLNELAEKFDDLQDLSPDELTILAFCEIEGTISNNRLQYVLNQHRADITALLKGLVAKDYLETDNKGRWTMYRLKGLKVATSDGKDATSNRKVATSDGKDATSETKDATSNEKDATIIKPKARFTRTELEAEILSYCRDYYRTKEELATYLNLSESYLRNKILPVMEKNGMIKKKFPFTQNHPEQAYKTTEKYAAKL</sequence>
<dbReference type="InterPro" id="IPR038461">
    <property type="entry name" value="Schlafen_AlbA_2_dom_sf"/>
</dbReference>
<feature type="region of interest" description="Disordered" evidence="1">
    <location>
        <begin position="518"/>
        <end position="547"/>
    </location>
</feature>
<gene>
    <name evidence="3" type="ORF">EIH08_04920</name>
</gene>
<dbReference type="RefSeq" id="WP_124784365.1">
    <property type="nucleotide sequence ID" value="NZ_CP034171.1"/>
</dbReference>
<evidence type="ECO:0000313" key="4">
    <source>
        <dbReference type="Proteomes" id="UP000282297"/>
    </source>
</evidence>
<organism evidence="3 4">
    <name type="scientific">Chryseobacterium taklimakanense</name>
    <dbReference type="NCBI Taxonomy" id="536441"/>
    <lineage>
        <taxon>Bacteria</taxon>
        <taxon>Pseudomonadati</taxon>
        <taxon>Bacteroidota</taxon>
        <taxon>Flavobacteriia</taxon>
        <taxon>Flavobacteriales</taxon>
        <taxon>Weeksellaceae</taxon>
        <taxon>Chryseobacterium group</taxon>
        <taxon>Chryseobacterium</taxon>
    </lineage>
</organism>
<dbReference type="InterPro" id="IPR038475">
    <property type="entry name" value="RecG_C_sf"/>
</dbReference>
<feature type="compositionally biased region" description="Basic and acidic residues" evidence="1">
    <location>
        <begin position="532"/>
        <end position="547"/>
    </location>
</feature>
<protein>
    <submittedName>
        <fullName evidence="3">AAA family ATPase</fullName>
    </submittedName>
</protein>
<dbReference type="InterPro" id="IPR007421">
    <property type="entry name" value="Schlafen_AlbA_2_dom"/>
</dbReference>
<evidence type="ECO:0000313" key="3">
    <source>
        <dbReference type="EMBL" id="AZI20146.1"/>
    </source>
</evidence>
<dbReference type="Pfam" id="PF13749">
    <property type="entry name" value="HATPase_c_4"/>
    <property type="match status" value="1"/>
</dbReference>
<dbReference type="Gene3D" id="3.30.950.30">
    <property type="entry name" value="Schlafen, AAA domain"/>
    <property type="match status" value="1"/>
</dbReference>